<dbReference type="InterPro" id="IPR005312">
    <property type="entry name" value="DUF1759"/>
</dbReference>
<dbReference type="AlphaFoldDB" id="A0A6J8E9E1"/>
<dbReference type="Proteomes" id="UP000507470">
    <property type="component" value="Unassembled WGS sequence"/>
</dbReference>
<keyword evidence="2" id="KW-1185">Reference proteome</keyword>
<protein>
    <submittedName>
        <fullName evidence="1">Uncharacterized protein</fullName>
    </submittedName>
</protein>
<name>A0A6J8E9E1_MYTCO</name>
<evidence type="ECO:0000313" key="2">
    <source>
        <dbReference type="Proteomes" id="UP000507470"/>
    </source>
</evidence>
<dbReference type="OrthoDB" id="6147003at2759"/>
<reference evidence="1 2" key="1">
    <citation type="submission" date="2020-06" db="EMBL/GenBank/DDBJ databases">
        <authorList>
            <person name="Li R."/>
            <person name="Bekaert M."/>
        </authorList>
    </citation>
    <scope>NUCLEOTIDE SEQUENCE [LARGE SCALE GENOMIC DNA]</scope>
    <source>
        <strain evidence="2">wild</strain>
    </source>
</reference>
<dbReference type="EMBL" id="CACVKT020008674">
    <property type="protein sequence ID" value="CAC5416676.1"/>
    <property type="molecule type" value="Genomic_DNA"/>
</dbReference>
<proteinExistence type="predicted"/>
<dbReference type="Pfam" id="PF03564">
    <property type="entry name" value="DUF1759"/>
    <property type="match status" value="1"/>
</dbReference>
<evidence type="ECO:0000313" key="1">
    <source>
        <dbReference type="EMBL" id="CAC5416676.1"/>
    </source>
</evidence>
<accession>A0A6J8E9E1</accession>
<organism evidence="1 2">
    <name type="scientific">Mytilus coruscus</name>
    <name type="common">Sea mussel</name>
    <dbReference type="NCBI Taxonomy" id="42192"/>
    <lineage>
        <taxon>Eukaryota</taxon>
        <taxon>Metazoa</taxon>
        <taxon>Spiralia</taxon>
        <taxon>Lophotrochozoa</taxon>
        <taxon>Mollusca</taxon>
        <taxon>Bivalvia</taxon>
        <taxon>Autobranchia</taxon>
        <taxon>Pteriomorphia</taxon>
        <taxon>Mytilida</taxon>
        <taxon>Mytiloidea</taxon>
        <taxon>Mytilidae</taxon>
        <taxon>Mytilinae</taxon>
        <taxon>Mytilus</taxon>
    </lineage>
</organism>
<sequence>MDVSRLKSLRAGNRAVVTKVFNRLEDAIGDTLFDPEEISIFLEAVDKKKKTLVNFDYLTDTKYKGFNAAYVVSDLTMTNQNYYKAIELLKNRYGQTHKIINAYMRSLLDMPVPDERLQSLRAFYDKCEAYIRGLESLGQCQEMFGSLLIPVILGKLPPDFRKNITQDNGSDD</sequence>
<gene>
    <name evidence="1" type="ORF">MCOR_49271</name>
</gene>